<dbReference type="PANTHER" id="PTHR30097:SF4">
    <property type="entry name" value="SLR6042 PROTEIN"/>
    <property type="match status" value="1"/>
</dbReference>
<evidence type="ECO:0000313" key="6">
    <source>
        <dbReference type="Proteomes" id="UP000630923"/>
    </source>
</evidence>
<dbReference type="SUPFAM" id="SSF111369">
    <property type="entry name" value="HlyD-like secretion proteins"/>
    <property type="match status" value="1"/>
</dbReference>
<sequence>MNRFSNIVSVASLAGFFLLPAAGLQAEETILQISADQMRTHNITTAAPSVDTTIFSPAYPAEISIANNQVSAISPLHAGVVTSMSALEGMRVDAGDVLAEIASPEFLEEQRLYLDAVSAFRASEINFQRDLKLFEEGIISEKRRLDAQLERDQAANKLRQAETSLKLQGLTDAGLKALATGDAFHKTLSLKAPFAGEILTQTADVGDNVTEGEALYTLGQMDALWVRIHVPADMRPLIATGAVVRLVKEQIAGKVLSVGRMIHGADQGILVTAEIREGTEKLIPGQFTAASIALAGDARHTLKVPRQAVIKEAGKHYVFVKTAAGFSVQPVTLISEEPDFYGITGDITASMDVAVTGIAVLKGMVQGLGSEE</sequence>
<dbReference type="PANTHER" id="PTHR30097">
    <property type="entry name" value="CATION EFFLUX SYSTEM PROTEIN CUSB"/>
    <property type="match status" value="1"/>
</dbReference>
<dbReference type="Gene3D" id="2.40.30.170">
    <property type="match status" value="1"/>
</dbReference>
<evidence type="ECO:0000256" key="2">
    <source>
        <dbReference type="ARBA" id="ARBA00022448"/>
    </source>
</evidence>
<comment type="caution">
    <text evidence="5">The sequence shown here is derived from an EMBL/GenBank/DDBJ whole genome shotgun (WGS) entry which is preliminary data.</text>
</comment>
<evidence type="ECO:0000259" key="4">
    <source>
        <dbReference type="Pfam" id="PF25973"/>
    </source>
</evidence>
<gene>
    <name evidence="5" type="ORF">GCM10017044_04750</name>
</gene>
<dbReference type="Pfam" id="PF25973">
    <property type="entry name" value="BSH_CzcB"/>
    <property type="match status" value="1"/>
</dbReference>
<dbReference type="GO" id="GO:0022857">
    <property type="term" value="F:transmembrane transporter activity"/>
    <property type="evidence" value="ECO:0007669"/>
    <property type="project" value="InterPro"/>
</dbReference>
<feature type="chain" id="PRO_5037756308" description="CzcB-like barrel-sandwich hybrid domain-containing protein" evidence="3">
    <location>
        <begin position="27"/>
        <end position="372"/>
    </location>
</feature>
<reference evidence="5" key="2">
    <citation type="submission" date="2020-09" db="EMBL/GenBank/DDBJ databases">
        <authorList>
            <person name="Sun Q."/>
            <person name="Kim S."/>
        </authorList>
    </citation>
    <scope>NUCLEOTIDE SEQUENCE</scope>
    <source>
        <strain evidence="5">KCTC 42590</strain>
    </source>
</reference>
<name>A0A919E519_9PROT</name>
<evidence type="ECO:0000256" key="3">
    <source>
        <dbReference type="SAM" id="SignalP"/>
    </source>
</evidence>
<feature type="domain" description="CzcB-like barrel-sandwich hybrid" evidence="4">
    <location>
        <begin position="70"/>
        <end position="218"/>
    </location>
</feature>
<dbReference type="Gene3D" id="1.10.287.470">
    <property type="entry name" value="Helix hairpin bin"/>
    <property type="match status" value="1"/>
</dbReference>
<dbReference type="RefSeq" id="WP_191249950.1">
    <property type="nucleotide sequence ID" value="NZ_BNCI01000001.1"/>
</dbReference>
<keyword evidence="2" id="KW-0813">Transport</keyword>
<dbReference type="InterPro" id="IPR051909">
    <property type="entry name" value="MFP_Cation_Efflux"/>
</dbReference>
<dbReference type="Gene3D" id="2.40.50.100">
    <property type="match status" value="1"/>
</dbReference>
<dbReference type="GO" id="GO:0046914">
    <property type="term" value="F:transition metal ion binding"/>
    <property type="evidence" value="ECO:0007669"/>
    <property type="project" value="TreeGrafter"/>
</dbReference>
<keyword evidence="6" id="KW-1185">Reference proteome</keyword>
<comment type="similarity">
    <text evidence="1">Belongs to the membrane fusion protein (MFP) (TC 8.A.1) family.</text>
</comment>
<dbReference type="GO" id="GO:0015679">
    <property type="term" value="P:plasma membrane copper ion transport"/>
    <property type="evidence" value="ECO:0007669"/>
    <property type="project" value="TreeGrafter"/>
</dbReference>
<dbReference type="EMBL" id="BNCI01000001">
    <property type="protein sequence ID" value="GHF13719.1"/>
    <property type="molecule type" value="Genomic_DNA"/>
</dbReference>
<evidence type="ECO:0000313" key="5">
    <source>
        <dbReference type="EMBL" id="GHF13719.1"/>
    </source>
</evidence>
<reference evidence="5" key="1">
    <citation type="journal article" date="2014" name="Int. J. Syst. Evol. Microbiol.">
        <title>Complete genome sequence of Corynebacterium casei LMG S-19264T (=DSM 44701T), isolated from a smear-ripened cheese.</title>
        <authorList>
            <consortium name="US DOE Joint Genome Institute (JGI-PGF)"/>
            <person name="Walter F."/>
            <person name="Albersmeier A."/>
            <person name="Kalinowski J."/>
            <person name="Ruckert C."/>
        </authorList>
    </citation>
    <scope>NUCLEOTIDE SEQUENCE</scope>
    <source>
        <strain evidence="5">KCTC 42590</strain>
    </source>
</reference>
<accession>A0A919E519</accession>
<proteinExistence type="inferred from homology"/>
<keyword evidence="3" id="KW-0732">Signal</keyword>
<feature type="signal peptide" evidence="3">
    <location>
        <begin position="1"/>
        <end position="26"/>
    </location>
</feature>
<evidence type="ECO:0000256" key="1">
    <source>
        <dbReference type="ARBA" id="ARBA00009477"/>
    </source>
</evidence>
<dbReference type="Gene3D" id="2.40.420.20">
    <property type="match status" value="1"/>
</dbReference>
<protein>
    <recommendedName>
        <fullName evidence="4">CzcB-like barrel-sandwich hybrid domain-containing protein</fullName>
    </recommendedName>
</protein>
<dbReference type="Proteomes" id="UP000630923">
    <property type="component" value="Unassembled WGS sequence"/>
</dbReference>
<dbReference type="AlphaFoldDB" id="A0A919E519"/>
<dbReference type="InterPro" id="IPR058647">
    <property type="entry name" value="BSH_CzcB-like"/>
</dbReference>
<dbReference type="GO" id="GO:0016020">
    <property type="term" value="C:membrane"/>
    <property type="evidence" value="ECO:0007669"/>
    <property type="project" value="InterPro"/>
</dbReference>
<dbReference type="InterPro" id="IPR006143">
    <property type="entry name" value="RND_pump_MFP"/>
</dbReference>
<organism evidence="5 6">
    <name type="scientific">Kordiimonas sediminis</name>
    <dbReference type="NCBI Taxonomy" id="1735581"/>
    <lineage>
        <taxon>Bacteria</taxon>
        <taxon>Pseudomonadati</taxon>
        <taxon>Pseudomonadota</taxon>
        <taxon>Alphaproteobacteria</taxon>
        <taxon>Kordiimonadales</taxon>
        <taxon>Kordiimonadaceae</taxon>
        <taxon>Kordiimonas</taxon>
    </lineage>
</organism>
<dbReference type="GO" id="GO:0060003">
    <property type="term" value="P:copper ion export"/>
    <property type="evidence" value="ECO:0007669"/>
    <property type="project" value="TreeGrafter"/>
</dbReference>
<dbReference type="GO" id="GO:0030288">
    <property type="term" value="C:outer membrane-bounded periplasmic space"/>
    <property type="evidence" value="ECO:0007669"/>
    <property type="project" value="TreeGrafter"/>
</dbReference>
<dbReference type="NCBIfam" id="TIGR01730">
    <property type="entry name" value="RND_mfp"/>
    <property type="match status" value="1"/>
</dbReference>